<name>A0AAW2Z3W4_9EUKA</name>
<proteinExistence type="predicted"/>
<evidence type="ECO:0000313" key="4">
    <source>
        <dbReference type="Proteomes" id="UP001431209"/>
    </source>
</evidence>
<reference evidence="3 4" key="1">
    <citation type="submission" date="2024-03" db="EMBL/GenBank/DDBJ databases">
        <title>The Acrasis kona genome and developmental transcriptomes reveal deep origins of eukaryotic multicellular pathways.</title>
        <authorList>
            <person name="Sheikh S."/>
            <person name="Fu C.-J."/>
            <person name="Brown M.W."/>
            <person name="Baldauf S.L."/>
        </authorList>
    </citation>
    <scope>NUCLEOTIDE SEQUENCE [LARGE SCALE GENOMIC DNA]</scope>
    <source>
        <strain evidence="3 4">ATCC MYA-3509</strain>
    </source>
</reference>
<accession>A0AAW2Z3W4</accession>
<dbReference type="AlphaFoldDB" id="A0AAW2Z3W4"/>
<feature type="compositionally biased region" description="Low complexity" evidence="1">
    <location>
        <begin position="213"/>
        <end position="236"/>
    </location>
</feature>
<dbReference type="EMBL" id="JAOPGA020000960">
    <property type="protein sequence ID" value="KAL0483441.1"/>
    <property type="molecule type" value="Genomic_DNA"/>
</dbReference>
<gene>
    <name evidence="3" type="ORF">AKO1_014774</name>
</gene>
<comment type="caution">
    <text evidence="3">The sequence shown here is derived from an EMBL/GenBank/DDBJ whole genome shotgun (WGS) entry which is preliminary data.</text>
</comment>
<organism evidence="3 4">
    <name type="scientific">Acrasis kona</name>
    <dbReference type="NCBI Taxonomy" id="1008807"/>
    <lineage>
        <taxon>Eukaryota</taxon>
        <taxon>Discoba</taxon>
        <taxon>Heterolobosea</taxon>
        <taxon>Tetramitia</taxon>
        <taxon>Eutetramitia</taxon>
        <taxon>Acrasidae</taxon>
        <taxon>Acrasis</taxon>
    </lineage>
</organism>
<sequence>MNKLIIVLLVALLCQIFAEEIMIPVYKDTGYYWQVHPAPYPANYGFHQKADNYSMKTIVHTENAQIFSSYDLSQLQGKHVIKAEFDMSKLLTSTDYGSQIPNAEYRFPITQVSDFPVESNNKQSDIITFNNLLGVVRVSCATLESVQALDVTNVVRALLSSRENRLNVNIQGARIFRPNEEGRGIEAPSEFAIAAKQRNPYSSFLKVLVSDSTSAPESTQTPATSSSPPSTTKPAAQNESGENLSREEQASGAGKVIAGAVGAAAIAAAVL</sequence>
<feature type="signal peptide" evidence="2">
    <location>
        <begin position="1"/>
        <end position="18"/>
    </location>
</feature>
<evidence type="ECO:0000313" key="3">
    <source>
        <dbReference type="EMBL" id="KAL0483441.1"/>
    </source>
</evidence>
<feature type="region of interest" description="Disordered" evidence="1">
    <location>
        <begin position="213"/>
        <end position="251"/>
    </location>
</feature>
<evidence type="ECO:0000256" key="2">
    <source>
        <dbReference type="SAM" id="SignalP"/>
    </source>
</evidence>
<protein>
    <submittedName>
        <fullName evidence="3">Xaa-Pro dipeptidyl-peptidase</fullName>
    </submittedName>
</protein>
<keyword evidence="4" id="KW-1185">Reference proteome</keyword>
<feature type="chain" id="PRO_5043318558" evidence="2">
    <location>
        <begin position="19"/>
        <end position="271"/>
    </location>
</feature>
<keyword evidence="2" id="KW-0732">Signal</keyword>
<evidence type="ECO:0000256" key="1">
    <source>
        <dbReference type="SAM" id="MobiDB-lite"/>
    </source>
</evidence>
<dbReference type="Proteomes" id="UP001431209">
    <property type="component" value="Unassembled WGS sequence"/>
</dbReference>